<accession>A0A976SLJ5</accession>
<protein>
    <submittedName>
        <fullName evidence="2">Uncharacterized protein</fullName>
    </submittedName>
</protein>
<reference evidence="2" key="1">
    <citation type="submission" date="2022-07" db="EMBL/GenBank/DDBJ databases">
        <title>Evaluation of T. orientalis genome assembly methods using nanopore sequencing and analysis of variation between genomes.</title>
        <authorList>
            <person name="Yam J."/>
            <person name="Micallef M.L."/>
            <person name="Liu M."/>
            <person name="Djordjevic S.P."/>
            <person name="Bogema D.R."/>
            <person name="Jenkins C."/>
        </authorList>
    </citation>
    <scope>NUCLEOTIDE SEQUENCE</scope>
    <source>
        <strain evidence="2">Fish Creek</strain>
    </source>
</reference>
<feature type="transmembrane region" description="Helical" evidence="1">
    <location>
        <begin position="203"/>
        <end position="223"/>
    </location>
</feature>
<dbReference type="Proteomes" id="UP000244803">
    <property type="component" value="Chromosome 2"/>
</dbReference>
<keyword evidence="1" id="KW-0812">Transmembrane</keyword>
<gene>
    <name evidence="2" type="ORF">MACJ_003715</name>
</gene>
<keyword evidence="1" id="KW-1133">Transmembrane helix</keyword>
<dbReference type="EMBL" id="CP056068">
    <property type="protein sequence ID" value="UVC54744.1"/>
    <property type="molecule type" value="Genomic_DNA"/>
</dbReference>
<feature type="transmembrane region" description="Helical" evidence="1">
    <location>
        <begin position="165"/>
        <end position="191"/>
    </location>
</feature>
<feature type="transmembrane region" description="Helical" evidence="1">
    <location>
        <begin position="133"/>
        <end position="153"/>
    </location>
</feature>
<name>A0A976SLJ5_THEOR</name>
<proteinExistence type="predicted"/>
<sequence>MIEKLRIGGFGGFRSRLAPFPHPVQLFSNFLSMFLFKLTFEGCDHSLATMFSLSLFGYFTELYDEKTCGFFLDFFNFFGKVVSHLMLAKGLPLRFYKHCFPVFKGYEFVRKSCILCSLESMNLLRFALMAKKAFVSVMYSFSGLLGGILDKYLGKSLTWFNLYGFFGVFLSVRMFFFASFLFALMVVVKYFANLLKFKPFKKLVVLTLVPSVLLTVLTSFLVYRSLFSLWYLLGSFVLTGVMYYTHHNHLEM</sequence>
<feature type="transmembrane region" description="Helical" evidence="1">
    <location>
        <begin position="229"/>
        <end position="246"/>
    </location>
</feature>
<organism evidence="2 3">
    <name type="scientific">Theileria orientalis</name>
    <dbReference type="NCBI Taxonomy" id="68886"/>
    <lineage>
        <taxon>Eukaryota</taxon>
        <taxon>Sar</taxon>
        <taxon>Alveolata</taxon>
        <taxon>Apicomplexa</taxon>
        <taxon>Aconoidasida</taxon>
        <taxon>Piroplasmida</taxon>
        <taxon>Theileriidae</taxon>
        <taxon>Theileria</taxon>
    </lineage>
</organism>
<evidence type="ECO:0000313" key="3">
    <source>
        <dbReference type="Proteomes" id="UP000244803"/>
    </source>
</evidence>
<evidence type="ECO:0000313" key="2">
    <source>
        <dbReference type="EMBL" id="UVC54744.1"/>
    </source>
</evidence>
<keyword evidence="1" id="KW-0472">Membrane</keyword>
<evidence type="ECO:0000256" key="1">
    <source>
        <dbReference type="SAM" id="Phobius"/>
    </source>
</evidence>
<dbReference type="AlphaFoldDB" id="A0A976SLJ5"/>